<protein>
    <recommendedName>
        <fullName evidence="3">CCHC-type domain-containing protein</fullName>
    </recommendedName>
</protein>
<feature type="region of interest" description="Disordered" evidence="2">
    <location>
        <begin position="33"/>
        <end position="81"/>
    </location>
</feature>
<evidence type="ECO:0000259" key="3">
    <source>
        <dbReference type="PROSITE" id="PS50158"/>
    </source>
</evidence>
<reference evidence="4" key="1">
    <citation type="journal article" date="2023" name="Mol. Phylogenet. Evol.">
        <title>Genome-scale phylogeny and comparative genomics of the fungal order Sordariales.</title>
        <authorList>
            <person name="Hensen N."/>
            <person name="Bonometti L."/>
            <person name="Westerberg I."/>
            <person name="Brannstrom I.O."/>
            <person name="Guillou S."/>
            <person name="Cros-Aarteil S."/>
            <person name="Calhoun S."/>
            <person name="Haridas S."/>
            <person name="Kuo A."/>
            <person name="Mondo S."/>
            <person name="Pangilinan J."/>
            <person name="Riley R."/>
            <person name="LaButti K."/>
            <person name="Andreopoulos B."/>
            <person name="Lipzen A."/>
            <person name="Chen C."/>
            <person name="Yan M."/>
            <person name="Daum C."/>
            <person name="Ng V."/>
            <person name="Clum A."/>
            <person name="Steindorff A."/>
            <person name="Ohm R.A."/>
            <person name="Martin F."/>
            <person name="Silar P."/>
            <person name="Natvig D.O."/>
            <person name="Lalanne C."/>
            <person name="Gautier V."/>
            <person name="Ament-Velasquez S.L."/>
            <person name="Kruys A."/>
            <person name="Hutchinson M.I."/>
            <person name="Powell A.J."/>
            <person name="Barry K."/>
            <person name="Miller A.N."/>
            <person name="Grigoriev I.V."/>
            <person name="Debuchy R."/>
            <person name="Gladieux P."/>
            <person name="Hiltunen Thoren M."/>
            <person name="Johannesson H."/>
        </authorList>
    </citation>
    <scope>NUCLEOTIDE SEQUENCE</scope>
    <source>
        <strain evidence="4">CBS 333.67</strain>
    </source>
</reference>
<feature type="compositionally biased region" description="Polar residues" evidence="2">
    <location>
        <begin position="34"/>
        <end position="64"/>
    </location>
</feature>
<dbReference type="Gene3D" id="4.10.60.10">
    <property type="entry name" value="Zinc finger, CCHC-type"/>
    <property type="match status" value="1"/>
</dbReference>
<dbReference type="Pfam" id="PF00098">
    <property type="entry name" value="zf-CCHC"/>
    <property type="match status" value="1"/>
</dbReference>
<evidence type="ECO:0000313" key="4">
    <source>
        <dbReference type="EMBL" id="KAK3302899.1"/>
    </source>
</evidence>
<organism evidence="4 5">
    <name type="scientific">Chaetomium strumarium</name>
    <dbReference type="NCBI Taxonomy" id="1170767"/>
    <lineage>
        <taxon>Eukaryota</taxon>
        <taxon>Fungi</taxon>
        <taxon>Dikarya</taxon>
        <taxon>Ascomycota</taxon>
        <taxon>Pezizomycotina</taxon>
        <taxon>Sordariomycetes</taxon>
        <taxon>Sordariomycetidae</taxon>
        <taxon>Sordariales</taxon>
        <taxon>Chaetomiaceae</taxon>
        <taxon>Chaetomium</taxon>
    </lineage>
</organism>
<evidence type="ECO:0000313" key="5">
    <source>
        <dbReference type="Proteomes" id="UP001273166"/>
    </source>
</evidence>
<dbReference type="Proteomes" id="UP001273166">
    <property type="component" value="Unassembled WGS sequence"/>
</dbReference>
<reference evidence="4" key="2">
    <citation type="submission" date="2023-06" db="EMBL/GenBank/DDBJ databases">
        <authorList>
            <consortium name="Lawrence Berkeley National Laboratory"/>
            <person name="Mondo S.J."/>
            <person name="Hensen N."/>
            <person name="Bonometti L."/>
            <person name="Westerberg I."/>
            <person name="Brannstrom I.O."/>
            <person name="Guillou S."/>
            <person name="Cros-Aarteil S."/>
            <person name="Calhoun S."/>
            <person name="Haridas S."/>
            <person name="Kuo A."/>
            <person name="Pangilinan J."/>
            <person name="Riley R."/>
            <person name="Labutti K."/>
            <person name="Andreopoulos B."/>
            <person name="Lipzen A."/>
            <person name="Chen C."/>
            <person name="Yanf M."/>
            <person name="Daum C."/>
            <person name="Ng V."/>
            <person name="Clum A."/>
            <person name="Steindorff A."/>
            <person name="Ohm R."/>
            <person name="Martin F."/>
            <person name="Silar P."/>
            <person name="Natvig D."/>
            <person name="Lalanne C."/>
            <person name="Gautier V."/>
            <person name="Ament-Velasquez S.L."/>
            <person name="Kruys A."/>
            <person name="Hutchinson M.I."/>
            <person name="Powell A.J."/>
            <person name="Barry K."/>
            <person name="Miller A.N."/>
            <person name="Grigoriev I.V."/>
            <person name="Debuchy R."/>
            <person name="Gladieux P."/>
            <person name="Thoren M.H."/>
            <person name="Johannesson H."/>
        </authorList>
    </citation>
    <scope>NUCLEOTIDE SEQUENCE</scope>
    <source>
        <strain evidence="4">CBS 333.67</strain>
    </source>
</reference>
<dbReference type="InterPro" id="IPR001878">
    <property type="entry name" value="Znf_CCHC"/>
</dbReference>
<dbReference type="PROSITE" id="PS50158">
    <property type="entry name" value="ZF_CCHC"/>
    <property type="match status" value="1"/>
</dbReference>
<keyword evidence="1" id="KW-0863">Zinc-finger</keyword>
<dbReference type="SUPFAM" id="SSF57756">
    <property type="entry name" value="Retrovirus zinc finger-like domains"/>
    <property type="match status" value="1"/>
</dbReference>
<feature type="domain" description="CCHC-type" evidence="3">
    <location>
        <begin position="21"/>
        <end position="36"/>
    </location>
</feature>
<accession>A0AAJ0LZ07</accession>
<evidence type="ECO:0000256" key="2">
    <source>
        <dbReference type="SAM" id="MobiDB-lite"/>
    </source>
</evidence>
<sequence>MMPSRNRSRQHGLGGSAPRTCHNCKQVGHIAWNCPQSAGPQSPKQKQSTLPHETRTSEQWSQQKRQIETMGAGAWQQGQERMEGELQQSLYHLHHEPLQMQNCLSQMAAHRPQHRHLQPLRPCLKQKTRPPSPAPAPQDQPSVLPPQQLPPTPAESSPEPESAPQHTNQPAPEVLTVTERLSILNGLSEALTKALYNTRNIITDHEQRLAQRETRPPRLDEITSFFGMLERTAEQATAQLREYHRASGHSSSHTLGDTEQQFCASWEMVVRGFAEVEDWERRFSERTTKDEDLDLVWEGYVAAMKEFGTLVKRFEEEHLMGDAEEEL</sequence>
<dbReference type="AlphaFoldDB" id="A0AAJ0LZ07"/>
<dbReference type="GeneID" id="87886320"/>
<keyword evidence="1" id="KW-0862">Zinc</keyword>
<feature type="compositionally biased region" description="Low complexity" evidence="2">
    <location>
        <begin position="154"/>
        <end position="164"/>
    </location>
</feature>
<keyword evidence="5" id="KW-1185">Reference proteome</keyword>
<dbReference type="RefSeq" id="XP_062718679.1">
    <property type="nucleotide sequence ID" value="XM_062867491.1"/>
</dbReference>
<evidence type="ECO:0000256" key="1">
    <source>
        <dbReference type="PROSITE-ProRule" id="PRU00047"/>
    </source>
</evidence>
<dbReference type="EMBL" id="JAUDZG010000006">
    <property type="protein sequence ID" value="KAK3302899.1"/>
    <property type="molecule type" value="Genomic_DNA"/>
</dbReference>
<dbReference type="InterPro" id="IPR036875">
    <property type="entry name" value="Znf_CCHC_sf"/>
</dbReference>
<gene>
    <name evidence="4" type="ORF">B0T15DRAFT_504197</name>
</gene>
<dbReference type="GO" id="GO:0003676">
    <property type="term" value="F:nucleic acid binding"/>
    <property type="evidence" value="ECO:0007669"/>
    <property type="project" value="InterPro"/>
</dbReference>
<name>A0AAJ0LZ07_9PEZI</name>
<feature type="compositionally biased region" description="Pro residues" evidence="2">
    <location>
        <begin position="130"/>
        <end position="153"/>
    </location>
</feature>
<dbReference type="GO" id="GO:0008270">
    <property type="term" value="F:zinc ion binding"/>
    <property type="evidence" value="ECO:0007669"/>
    <property type="project" value="UniProtKB-KW"/>
</dbReference>
<proteinExistence type="predicted"/>
<keyword evidence="1" id="KW-0479">Metal-binding</keyword>
<comment type="caution">
    <text evidence="4">The sequence shown here is derived from an EMBL/GenBank/DDBJ whole genome shotgun (WGS) entry which is preliminary data.</text>
</comment>
<feature type="region of interest" description="Disordered" evidence="2">
    <location>
        <begin position="123"/>
        <end position="172"/>
    </location>
</feature>
<dbReference type="SMART" id="SM00343">
    <property type="entry name" value="ZnF_C2HC"/>
    <property type="match status" value="1"/>
</dbReference>